<dbReference type="Proteomes" id="UP000002051">
    <property type="component" value="Unassembled WGS sequence"/>
</dbReference>
<evidence type="ECO:0000313" key="4">
    <source>
        <dbReference type="EMBL" id="KEH23936.1"/>
    </source>
</evidence>
<feature type="compositionally biased region" description="Basic and acidic residues" evidence="1">
    <location>
        <begin position="226"/>
        <end position="235"/>
    </location>
</feature>
<evidence type="ECO:0000259" key="3">
    <source>
        <dbReference type="PROSITE" id="PS51184"/>
    </source>
</evidence>
<dbReference type="EMBL" id="CM001223">
    <property type="protein sequence ID" value="KEH23936.1"/>
    <property type="molecule type" value="Genomic_DNA"/>
</dbReference>
<dbReference type="InterPro" id="IPR004198">
    <property type="entry name" value="Znf_C5HC2"/>
</dbReference>
<dbReference type="PANTHER" id="PTHR10694">
    <property type="entry name" value="LYSINE-SPECIFIC DEMETHYLASE"/>
    <property type="match status" value="1"/>
</dbReference>
<evidence type="ECO:0000313" key="6">
    <source>
        <dbReference type="EnsemblPlants" id="KEH23936"/>
    </source>
</evidence>
<name>A0A072U3K4_MEDTR</name>
<protein>
    <submittedName>
        <fullName evidence="5">Putative transcription factor &amp; chromatin remodeling JUMONJI family</fullName>
    </submittedName>
    <submittedName>
        <fullName evidence="4">Transcription factor jumonji family protein</fullName>
    </submittedName>
</protein>
<dbReference type="GO" id="GO:0000785">
    <property type="term" value="C:chromatin"/>
    <property type="evidence" value="ECO:0000318"/>
    <property type="project" value="GO_Central"/>
</dbReference>
<organism evidence="4 7">
    <name type="scientific">Medicago truncatula</name>
    <name type="common">Barrel medic</name>
    <name type="synonym">Medicago tribuloides</name>
    <dbReference type="NCBI Taxonomy" id="3880"/>
    <lineage>
        <taxon>Eukaryota</taxon>
        <taxon>Viridiplantae</taxon>
        <taxon>Streptophyta</taxon>
        <taxon>Embryophyta</taxon>
        <taxon>Tracheophyta</taxon>
        <taxon>Spermatophyta</taxon>
        <taxon>Magnoliopsida</taxon>
        <taxon>eudicotyledons</taxon>
        <taxon>Gunneridae</taxon>
        <taxon>Pentapetalae</taxon>
        <taxon>rosids</taxon>
        <taxon>fabids</taxon>
        <taxon>Fabales</taxon>
        <taxon>Fabaceae</taxon>
        <taxon>Papilionoideae</taxon>
        <taxon>50 kb inversion clade</taxon>
        <taxon>NPAAA clade</taxon>
        <taxon>Hologalegina</taxon>
        <taxon>IRL clade</taxon>
        <taxon>Trifolieae</taxon>
        <taxon>Medicago</taxon>
    </lineage>
</organism>
<reference evidence="6" key="3">
    <citation type="submission" date="2015-04" db="UniProtKB">
        <authorList>
            <consortium name="EnsemblPlants"/>
        </authorList>
    </citation>
    <scope>IDENTIFICATION</scope>
    <source>
        <strain evidence="6">cv. Jemalong A17</strain>
    </source>
</reference>
<evidence type="ECO:0000259" key="2">
    <source>
        <dbReference type="PROSITE" id="PS51183"/>
    </source>
</evidence>
<feature type="region of interest" description="Disordered" evidence="1">
    <location>
        <begin position="214"/>
        <end position="235"/>
    </location>
</feature>
<dbReference type="Gene3D" id="2.60.120.650">
    <property type="entry name" value="Cupin"/>
    <property type="match status" value="1"/>
</dbReference>
<feature type="region of interest" description="Disordered" evidence="1">
    <location>
        <begin position="770"/>
        <end position="789"/>
    </location>
</feature>
<evidence type="ECO:0000313" key="7">
    <source>
        <dbReference type="Proteomes" id="UP000002051"/>
    </source>
</evidence>
<dbReference type="STRING" id="3880.A0A072U3K4"/>
<dbReference type="PROSITE" id="PS51184">
    <property type="entry name" value="JMJC"/>
    <property type="match status" value="1"/>
</dbReference>
<dbReference type="EnsemblPlants" id="KEH23936">
    <property type="protein sequence ID" value="KEH23936"/>
    <property type="gene ID" value="MTR_7g097070"/>
</dbReference>
<dbReference type="SUPFAM" id="SSF51197">
    <property type="entry name" value="Clavaminate synthase-like"/>
    <property type="match status" value="1"/>
</dbReference>
<feature type="domain" description="JmjN" evidence="2">
    <location>
        <begin position="117"/>
        <end position="158"/>
    </location>
</feature>
<feature type="domain" description="JmjC" evidence="3">
    <location>
        <begin position="337"/>
        <end position="503"/>
    </location>
</feature>
<reference evidence="4 7" key="2">
    <citation type="journal article" date="2014" name="BMC Genomics">
        <title>An improved genome release (version Mt4.0) for the model legume Medicago truncatula.</title>
        <authorList>
            <person name="Tang H."/>
            <person name="Krishnakumar V."/>
            <person name="Bidwell S."/>
            <person name="Rosen B."/>
            <person name="Chan A."/>
            <person name="Zhou S."/>
            <person name="Gentzbittel L."/>
            <person name="Childs K.L."/>
            <person name="Yandell M."/>
            <person name="Gundlach H."/>
            <person name="Mayer K.F."/>
            <person name="Schwartz D.C."/>
            <person name="Town C.D."/>
        </authorList>
    </citation>
    <scope>GENOME REANNOTATION</scope>
    <source>
        <strain evidence="4">A17</strain>
        <strain evidence="6 7">cv. Jemalong A17</strain>
    </source>
</reference>
<dbReference type="PANTHER" id="PTHR10694:SF54">
    <property type="entry name" value="INACTIVE LYSINE-SPECIFIC DEMETHYLASE JMJ19-RELATED"/>
    <property type="match status" value="1"/>
</dbReference>
<feature type="compositionally biased region" description="Polar residues" evidence="1">
    <location>
        <begin position="215"/>
        <end position="224"/>
    </location>
</feature>
<dbReference type="GO" id="GO:0006338">
    <property type="term" value="P:chromatin remodeling"/>
    <property type="evidence" value="ECO:0000318"/>
    <property type="project" value="GO_Central"/>
</dbReference>
<dbReference type="KEGG" id="mtr:25499272"/>
<dbReference type="HOGENOM" id="CLU_000991_8_2_1"/>
<feature type="compositionally biased region" description="Polar residues" evidence="1">
    <location>
        <begin position="770"/>
        <end position="782"/>
    </location>
</feature>
<sequence>MRFSSVPPGFASLTSFYLKRDDNVKSDPITTSTKPEMDDNTSYKQICTQRPWIISDESKCKPEESHTEHPPMTKLKPPTKSSLPKGTKYGCPKCSNCFKVTARWHPEDARREVLEEAPIFRPTEEEFKDTLNYIASIRSEAEPYGICRIVPPASWKPPCSLEKKNVWENSEFVAQIQRIDGHQVQYAPEVVTSSHDTTETKRRKVMKVAMDSHLGNKSTCTPNNGKVKDCDKEPEPGPKFSLKTFKKLADEFKIQYFNHKDKNKIMGSGKNSARHQQQWEPSVENIEDEYGRIAQNPTEEIEVLCGDTLEAGDFSSGFPIPAISDSLNACTYPEYLKSGWNLNNMLSLPGSLLSFESPEAAQKFSPRVHVGMCFSPLKWKVEERQLDSLCYMHLGEPKVWYGVPGRCSVDFETIWKKYLVGARDMYAGQPDMHDNLVMQLSCSVLKGEGIPVYRCIQYPREFVLVFPGTYHSGFDCGFNCSEAASFAPLEWLLHGQNVVDLYSEQKRKTLISYDKLLLGAAREAVRTRWETDICMKSTPDNITCKDAYQRNGILSKAFNSRIRSESLKRKFISTSLKSQKMDENFTASCKRECSVCLRDLFLSAVGCPCSDDKFVCLDHAKQLCSCPWTGRILLYRYEISELEVLHQALDGKLSAVYKWAKEDLGLTVRSVASQKSKLTPEKVNDSEDSVKEPILQSARDAYNKWKQRKSQATPNSLVEKQSEMAFQAKRTPGSIHSSRYAIHPKKNTTLLHSAISNDVKAKEKMVGTKSAATSIGKGSNSAGIKPDSKAIEDKLTISKKVGDPKVSEVSSSTPGSRFLSLLQENIWIDVSSSSSESDED</sequence>
<evidence type="ECO:0000313" key="5">
    <source>
        <dbReference type="EMBL" id="RHN48218.1"/>
    </source>
</evidence>
<dbReference type="Pfam" id="PF02928">
    <property type="entry name" value="zf-C5HC2"/>
    <property type="match status" value="1"/>
</dbReference>
<dbReference type="InterPro" id="IPR003349">
    <property type="entry name" value="JmjN"/>
</dbReference>
<feature type="compositionally biased region" description="Low complexity" evidence="1">
    <location>
        <begin position="73"/>
        <end position="85"/>
    </location>
</feature>
<reference evidence="4 7" key="1">
    <citation type="journal article" date="2011" name="Nature">
        <title>The Medicago genome provides insight into the evolution of rhizobial symbioses.</title>
        <authorList>
            <person name="Young N.D."/>
            <person name="Debelle F."/>
            <person name="Oldroyd G.E."/>
            <person name="Geurts R."/>
            <person name="Cannon S.B."/>
            <person name="Udvardi M.K."/>
            <person name="Benedito V.A."/>
            <person name="Mayer K.F."/>
            <person name="Gouzy J."/>
            <person name="Schoof H."/>
            <person name="Van de Peer Y."/>
            <person name="Proost S."/>
            <person name="Cook D.R."/>
            <person name="Meyers B.C."/>
            <person name="Spannagl M."/>
            <person name="Cheung F."/>
            <person name="De Mita S."/>
            <person name="Krishnakumar V."/>
            <person name="Gundlach H."/>
            <person name="Zhou S."/>
            <person name="Mudge J."/>
            <person name="Bharti A.K."/>
            <person name="Murray J.D."/>
            <person name="Naoumkina M.A."/>
            <person name="Rosen B."/>
            <person name="Silverstein K.A."/>
            <person name="Tang H."/>
            <person name="Rombauts S."/>
            <person name="Zhao P.X."/>
            <person name="Zhou P."/>
            <person name="Barbe V."/>
            <person name="Bardou P."/>
            <person name="Bechner M."/>
            <person name="Bellec A."/>
            <person name="Berger A."/>
            <person name="Berges H."/>
            <person name="Bidwell S."/>
            <person name="Bisseling T."/>
            <person name="Choisne N."/>
            <person name="Couloux A."/>
            <person name="Denny R."/>
            <person name="Deshpande S."/>
            <person name="Dai X."/>
            <person name="Doyle J.J."/>
            <person name="Dudez A.M."/>
            <person name="Farmer A.D."/>
            <person name="Fouteau S."/>
            <person name="Franken C."/>
            <person name="Gibelin C."/>
            <person name="Gish J."/>
            <person name="Goldstein S."/>
            <person name="Gonzalez A.J."/>
            <person name="Green P.J."/>
            <person name="Hallab A."/>
            <person name="Hartog M."/>
            <person name="Hua A."/>
            <person name="Humphray S.J."/>
            <person name="Jeong D.H."/>
            <person name="Jing Y."/>
            <person name="Jocker A."/>
            <person name="Kenton S.M."/>
            <person name="Kim D.J."/>
            <person name="Klee K."/>
            <person name="Lai H."/>
            <person name="Lang C."/>
            <person name="Lin S."/>
            <person name="Macmil S.L."/>
            <person name="Magdelenat G."/>
            <person name="Matthews L."/>
            <person name="McCorrison J."/>
            <person name="Monaghan E.L."/>
            <person name="Mun J.H."/>
            <person name="Najar F.Z."/>
            <person name="Nicholson C."/>
            <person name="Noirot C."/>
            <person name="O'Bleness M."/>
            <person name="Paule C.R."/>
            <person name="Poulain J."/>
            <person name="Prion F."/>
            <person name="Qin B."/>
            <person name="Qu C."/>
            <person name="Retzel E.F."/>
            <person name="Riddle C."/>
            <person name="Sallet E."/>
            <person name="Samain S."/>
            <person name="Samson N."/>
            <person name="Sanders I."/>
            <person name="Saurat O."/>
            <person name="Scarpelli C."/>
            <person name="Schiex T."/>
            <person name="Segurens B."/>
            <person name="Severin A.J."/>
            <person name="Sherrier D.J."/>
            <person name="Shi R."/>
            <person name="Sims S."/>
            <person name="Singer S.R."/>
            <person name="Sinharoy S."/>
            <person name="Sterck L."/>
            <person name="Viollet A."/>
            <person name="Wang B.B."/>
            <person name="Wang K."/>
            <person name="Wang M."/>
            <person name="Wang X."/>
            <person name="Warfsmann J."/>
            <person name="Weissenbach J."/>
            <person name="White D.D."/>
            <person name="White J.D."/>
            <person name="Wiley G.B."/>
            <person name="Wincker P."/>
            <person name="Xing Y."/>
            <person name="Yang L."/>
            <person name="Yao Z."/>
            <person name="Ying F."/>
            <person name="Zhai J."/>
            <person name="Zhou L."/>
            <person name="Zuber A."/>
            <person name="Denarie J."/>
            <person name="Dixon R.A."/>
            <person name="May G.D."/>
            <person name="Schwartz D.C."/>
            <person name="Rogers J."/>
            <person name="Quetier F."/>
            <person name="Town C.D."/>
            <person name="Roe B.A."/>
        </authorList>
    </citation>
    <scope>NUCLEOTIDE SEQUENCE [LARGE SCALE GENOMIC DNA]</scope>
    <source>
        <strain evidence="4">A17</strain>
        <strain evidence="6 7">cv. Jemalong A17</strain>
    </source>
</reference>
<dbReference type="EMBL" id="PSQE01000007">
    <property type="protein sequence ID" value="RHN48218.1"/>
    <property type="molecule type" value="Genomic_DNA"/>
</dbReference>
<dbReference type="GO" id="GO:0034647">
    <property type="term" value="F:histone H3K4me/H3K4me2/H3K4me3 demethylase activity"/>
    <property type="evidence" value="ECO:0000318"/>
    <property type="project" value="GO_Central"/>
</dbReference>
<dbReference type="InterPro" id="IPR003347">
    <property type="entry name" value="JmjC_dom"/>
</dbReference>
<feature type="region of interest" description="Disordered" evidence="1">
    <location>
        <begin position="59"/>
        <end position="85"/>
    </location>
</feature>
<dbReference type="Pfam" id="PF02375">
    <property type="entry name" value="JmjN"/>
    <property type="match status" value="1"/>
</dbReference>
<accession>A0A072U3K4</accession>
<dbReference type="Proteomes" id="UP000265566">
    <property type="component" value="Chromosome 7"/>
</dbReference>
<dbReference type="GO" id="GO:0005634">
    <property type="term" value="C:nucleus"/>
    <property type="evidence" value="ECO:0000318"/>
    <property type="project" value="GO_Central"/>
</dbReference>
<dbReference type="Pfam" id="PF02373">
    <property type="entry name" value="JmjC"/>
    <property type="match status" value="1"/>
</dbReference>
<keyword evidence="7" id="KW-1185">Reference proteome</keyword>
<dbReference type="SMART" id="SM00558">
    <property type="entry name" value="JmjC"/>
    <property type="match status" value="1"/>
</dbReference>
<evidence type="ECO:0000256" key="1">
    <source>
        <dbReference type="SAM" id="MobiDB-lite"/>
    </source>
</evidence>
<dbReference type="Gramene" id="rna42908">
    <property type="protein sequence ID" value="RHN48218.1"/>
    <property type="gene ID" value="gene42908"/>
</dbReference>
<dbReference type="SMART" id="SM00545">
    <property type="entry name" value="JmjN"/>
    <property type="match status" value="1"/>
</dbReference>
<dbReference type="PROSITE" id="PS51183">
    <property type="entry name" value="JMJN"/>
    <property type="match status" value="1"/>
</dbReference>
<reference evidence="5" key="4">
    <citation type="journal article" date="2018" name="Nat. Plants">
        <title>Whole-genome landscape of Medicago truncatula symbiotic genes.</title>
        <authorList>
            <person name="Pecrix Y."/>
            <person name="Gamas P."/>
            <person name="Carrere S."/>
        </authorList>
    </citation>
    <scope>NUCLEOTIDE SEQUENCE</scope>
    <source>
        <tissue evidence="5">Leaves</tissue>
    </source>
</reference>
<gene>
    <name evidence="6" type="primary">25499272</name>
    <name evidence="4" type="ordered locus">MTR_7g097070</name>
    <name evidence="5" type="ORF">MtrunA17_Chr7g0261401</name>
</gene>
<dbReference type="AlphaFoldDB" id="A0A072U3K4"/>
<dbReference type="OrthoDB" id="1678912at2759"/>
<dbReference type="GO" id="GO:0010468">
    <property type="term" value="P:regulation of gene expression"/>
    <property type="evidence" value="ECO:0000318"/>
    <property type="project" value="GO_Central"/>
</dbReference>
<feature type="compositionally biased region" description="Basic and acidic residues" evidence="1">
    <location>
        <begin position="59"/>
        <end position="71"/>
    </location>
</feature>
<proteinExistence type="predicted"/>